<protein>
    <recommendedName>
        <fullName evidence="2">PORR domain-containing protein</fullName>
    </recommendedName>
</protein>
<dbReference type="InterPro" id="IPR021099">
    <property type="entry name" value="PORR_domain"/>
</dbReference>
<dbReference type="Pfam" id="PF11955">
    <property type="entry name" value="PORR"/>
    <property type="match status" value="1"/>
</dbReference>
<comment type="caution">
    <text evidence="3">The sequence shown here is derived from an EMBL/GenBank/DDBJ whole genome shotgun (WGS) entry which is preliminary data.</text>
</comment>
<dbReference type="PANTHER" id="PTHR31476">
    <property type="entry name" value="PROTEIN WHAT'S THIS FACTOR 1 HOMOLOG, CHLOROPLASTIC"/>
    <property type="match status" value="1"/>
</dbReference>
<evidence type="ECO:0000256" key="1">
    <source>
        <dbReference type="SAM" id="MobiDB-lite"/>
    </source>
</evidence>
<accession>A0AAV0ICH1</accession>
<evidence type="ECO:0000313" key="3">
    <source>
        <dbReference type="EMBL" id="CAI0395320.1"/>
    </source>
</evidence>
<dbReference type="GO" id="GO:0003723">
    <property type="term" value="F:RNA binding"/>
    <property type="evidence" value="ECO:0007669"/>
    <property type="project" value="InterPro"/>
</dbReference>
<organism evidence="3 4">
    <name type="scientific">Linum tenue</name>
    <dbReference type="NCBI Taxonomy" id="586396"/>
    <lineage>
        <taxon>Eukaryota</taxon>
        <taxon>Viridiplantae</taxon>
        <taxon>Streptophyta</taxon>
        <taxon>Embryophyta</taxon>
        <taxon>Tracheophyta</taxon>
        <taxon>Spermatophyta</taxon>
        <taxon>Magnoliopsida</taxon>
        <taxon>eudicotyledons</taxon>
        <taxon>Gunneridae</taxon>
        <taxon>Pentapetalae</taxon>
        <taxon>rosids</taxon>
        <taxon>fabids</taxon>
        <taxon>Malpighiales</taxon>
        <taxon>Linaceae</taxon>
        <taxon>Linum</taxon>
    </lineage>
</organism>
<dbReference type="Proteomes" id="UP001154282">
    <property type="component" value="Unassembled WGS sequence"/>
</dbReference>
<evidence type="ECO:0000259" key="2">
    <source>
        <dbReference type="Pfam" id="PF11955"/>
    </source>
</evidence>
<sequence length="172" mass="19850">MREWVRDWLELEYVSPYADASHLEQSSPEMEKRSVGVFHELLSLSLFKRVPVAILGKFCEEYRFSNAFSSVFTRHSGIFYMSLKGGIKTAMLREAYKGSELIDRDPLLEIKDKFVELLEKGWQERAEQLRLQREAVKKDPEMVAMQSKDLDAETSSEESDKGEEAEESVSNS</sequence>
<dbReference type="EMBL" id="CAMGYJ010000003">
    <property type="protein sequence ID" value="CAI0395320.1"/>
    <property type="molecule type" value="Genomic_DNA"/>
</dbReference>
<gene>
    <name evidence="3" type="ORF">LITE_LOCUS8679</name>
</gene>
<dbReference type="PANTHER" id="PTHR31476:SF3">
    <property type="entry name" value="UBIQUITIN CARBOXYL-TERMINAL HYDROLASE FAMILY PROTEIN"/>
    <property type="match status" value="1"/>
</dbReference>
<dbReference type="InterPro" id="IPR045040">
    <property type="entry name" value="PORR_fam"/>
</dbReference>
<dbReference type="AlphaFoldDB" id="A0AAV0ICH1"/>
<proteinExistence type="predicted"/>
<name>A0AAV0ICH1_9ROSI</name>
<feature type="domain" description="PORR" evidence="2">
    <location>
        <begin position="1"/>
        <end position="122"/>
    </location>
</feature>
<reference evidence="3" key="1">
    <citation type="submission" date="2022-08" db="EMBL/GenBank/DDBJ databases">
        <authorList>
            <person name="Gutierrez-Valencia J."/>
        </authorList>
    </citation>
    <scope>NUCLEOTIDE SEQUENCE</scope>
</reference>
<feature type="region of interest" description="Disordered" evidence="1">
    <location>
        <begin position="138"/>
        <end position="172"/>
    </location>
</feature>
<keyword evidence="4" id="KW-1185">Reference proteome</keyword>
<evidence type="ECO:0000313" key="4">
    <source>
        <dbReference type="Proteomes" id="UP001154282"/>
    </source>
</evidence>
<feature type="compositionally biased region" description="Acidic residues" evidence="1">
    <location>
        <begin position="152"/>
        <end position="172"/>
    </location>
</feature>